<evidence type="ECO:0000313" key="2">
    <source>
        <dbReference type="EMBL" id="CAG5073043.1"/>
    </source>
</evidence>
<name>A0ABN7RDU3_9BACT</name>
<dbReference type="Gene3D" id="3.40.50.720">
    <property type="entry name" value="NAD(P)-binding Rossmann-like Domain"/>
    <property type="match status" value="1"/>
</dbReference>
<dbReference type="PANTHER" id="PTHR43267">
    <property type="entry name" value="TRNA THREONYLCARBAMOYLADENOSINE DEHYDRATASE"/>
    <property type="match status" value="1"/>
</dbReference>
<gene>
    <name evidence="2" type="ORF">DYBT9623_04570</name>
</gene>
<dbReference type="InterPro" id="IPR035985">
    <property type="entry name" value="Ubiquitin-activating_enz"/>
</dbReference>
<sequence length="757" mass="84173">MYAETILNTIYRPVFIPKEQYADRQKFDLLTGEYRNALILNLFESQSKELMKVRNPRERLSDQQLDERYAGWTAEKDADLEGCWVYYPWSNRLLHLLDEADFIELRTARNRHKITLQEQNSLSKRRIGIIGLSVGHSVALTLATERSFGSLRLADFDTLELSNLNRIRTGIHNCGLNKSVITAREIAELDPFLHIECYTEGITTDNLNDFLTKDGKLDLLIDECDDIEIKIKCREAARPLGIPVVMETSDRGLLDVERFDLHNDRPILHGLLSDIPKERLQNISPADRVGLVMRIIDVSKASLRGRASLLEVGQSISTWPQLASAVTLGGGVVADVSRRILLDQFTESGRYYVDLEQLVGNTAGSPAESVSIHTEKPFDLAAAIATVDSLSASPPEIFLDPEHIKLIVEAASHAPSYGNVQPWKWVYRNGRLHLFHDKTRSLPFLYYKDILAHFALGAAFQNVVIKSAELGYHATSHIFPADNEPDLVVTIEFTSREPVDIASSLSPFIHIRATDRSAGESLQLTDTDLDYLGQAAHGIIHGRIDFIQDSAHIRTLAEVVGACDLVTLLHDEGHADFFGKVIKTNEEANAESENSIPLSTYTSDPGLLTALSIVKDKKIAGILKDIDGGNLVAGLIGRTIATSPCIAAISVTSPGQEAFDSGRIVQEIWLRALKLGLAAEILYSPVVLFERMKNGDGLDNTDMNKIQRLANHFYNTLKLPIESGPVFLLRIQKSATIATKTNRLTLDKILFIVNDEI</sequence>
<dbReference type="PANTHER" id="PTHR43267:SF3">
    <property type="entry name" value="THIF PROTEIN"/>
    <property type="match status" value="1"/>
</dbReference>
<dbReference type="SUPFAM" id="SSF69572">
    <property type="entry name" value="Activating enzymes of the ubiquitin-like proteins"/>
    <property type="match status" value="1"/>
</dbReference>
<evidence type="ECO:0000313" key="3">
    <source>
        <dbReference type="Proteomes" id="UP000679725"/>
    </source>
</evidence>
<keyword evidence="3" id="KW-1185">Reference proteome</keyword>
<dbReference type="RefSeq" id="WP_215235831.1">
    <property type="nucleotide sequence ID" value="NZ_CAJRAU010000007.1"/>
</dbReference>
<feature type="domain" description="THIF-type NAD/FAD binding fold" evidence="1">
    <location>
        <begin position="110"/>
        <end position="293"/>
    </location>
</feature>
<dbReference type="SUPFAM" id="SSF55469">
    <property type="entry name" value="FMN-dependent nitroreductase-like"/>
    <property type="match status" value="1"/>
</dbReference>
<organism evidence="2 3">
    <name type="scientific">Dyadobacter linearis</name>
    <dbReference type="NCBI Taxonomy" id="2823330"/>
    <lineage>
        <taxon>Bacteria</taxon>
        <taxon>Pseudomonadati</taxon>
        <taxon>Bacteroidota</taxon>
        <taxon>Cytophagia</taxon>
        <taxon>Cytophagales</taxon>
        <taxon>Spirosomataceae</taxon>
        <taxon>Dyadobacter</taxon>
    </lineage>
</organism>
<dbReference type="Pfam" id="PF00899">
    <property type="entry name" value="ThiF"/>
    <property type="match status" value="1"/>
</dbReference>
<dbReference type="Gene3D" id="3.40.109.10">
    <property type="entry name" value="NADH Oxidase"/>
    <property type="match status" value="2"/>
</dbReference>
<protein>
    <recommendedName>
        <fullName evidence="1">THIF-type NAD/FAD binding fold domain-containing protein</fullName>
    </recommendedName>
</protein>
<dbReference type="CDD" id="cd01483">
    <property type="entry name" value="E1_enzyme_family"/>
    <property type="match status" value="1"/>
</dbReference>
<evidence type="ECO:0000259" key="1">
    <source>
        <dbReference type="Pfam" id="PF00899"/>
    </source>
</evidence>
<dbReference type="InterPro" id="IPR045886">
    <property type="entry name" value="ThiF/MoeB/HesA"/>
</dbReference>
<dbReference type="InterPro" id="IPR000594">
    <property type="entry name" value="ThiF_NAD_FAD-bd"/>
</dbReference>
<comment type="caution">
    <text evidence="2">The sequence shown here is derived from an EMBL/GenBank/DDBJ whole genome shotgun (WGS) entry which is preliminary data.</text>
</comment>
<dbReference type="EMBL" id="CAJRAU010000007">
    <property type="protein sequence ID" value="CAG5073043.1"/>
    <property type="molecule type" value="Genomic_DNA"/>
</dbReference>
<proteinExistence type="predicted"/>
<dbReference type="Proteomes" id="UP000679725">
    <property type="component" value="Unassembled WGS sequence"/>
</dbReference>
<dbReference type="NCBIfam" id="NF005901">
    <property type="entry name" value="PRK07877.1"/>
    <property type="match status" value="1"/>
</dbReference>
<dbReference type="InterPro" id="IPR000415">
    <property type="entry name" value="Nitroreductase-like"/>
</dbReference>
<reference evidence="2 3" key="1">
    <citation type="submission" date="2021-04" db="EMBL/GenBank/DDBJ databases">
        <authorList>
            <person name="Rodrigo-Torres L."/>
            <person name="Arahal R. D."/>
            <person name="Lucena T."/>
        </authorList>
    </citation>
    <scope>NUCLEOTIDE SEQUENCE [LARGE SCALE GENOMIC DNA]</scope>
    <source>
        <strain evidence="2 3">CECT 9623</strain>
    </source>
</reference>
<accession>A0ABN7RDU3</accession>